<protein>
    <submittedName>
        <fullName evidence="2">Uncharacterized protein</fullName>
    </submittedName>
</protein>
<dbReference type="OrthoDB" id="1930705at2"/>
<dbReference type="KEGG" id="cbei:LF65_03456"/>
<gene>
    <name evidence="2" type="ORF">LF65_03456</name>
</gene>
<evidence type="ECO:0000313" key="3">
    <source>
        <dbReference type="Proteomes" id="UP000031866"/>
    </source>
</evidence>
<sequence>MKKFISIFSIFLFLSFSITTATVADINQPRAFKEGFYNIRDLGLMENVSYSVQNLSEYRGFIVVFDSEQKIQQAISLDPRSQKFPLKPIRNSDRIVILGQGALTFS</sequence>
<dbReference type="Proteomes" id="UP000031866">
    <property type="component" value="Chromosome"/>
</dbReference>
<feature type="signal peptide" evidence="1">
    <location>
        <begin position="1"/>
        <end position="21"/>
    </location>
</feature>
<feature type="chain" id="PRO_5038653246" evidence="1">
    <location>
        <begin position="22"/>
        <end position="106"/>
    </location>
</feature>
<accession>A0A0B5QCR5</accession>
<name>A0A0B5QCR5_CLOBE</name>
<evidence type="ECO:0000313" key="2">
    <source>
        <dbReference type="EMBL" id="AJH00015.1"/>
    </source>
</evidence>
<keyword evidence="1" id="KW-0732">Signal</keyword>
<reference evidence="3" key="1">
    <citation type="submission" date="2014-12" db="EMBL/GenBank/DDBJ databases">
        <title>Genome sequence of Clostridium beijerinckii strain 59B.</title>
        <authorList>
            <person name="Little G.T."/>
            <person name="Minton N.P."/>
        </authorList>
    </citation>
    <scope>NUCLEOTIDE SEQUENCE [LARGE SCALE GENOMIC DNA]</scope>
    <source>
        <strain evidence="3">59B</strain>
    </source>
</reference>
<dbReference type="AlphaFoldDB" id="A0A0B5QCR5"/>
<evidence type="ECO:0000256" key="1">
    <source>
        <dbReference type="SAM" id="SignalP"/>
    </source>
</evidence>
<dbReference type="RefSeq" id="WP_041897500.1">
    <property type="nucleotide sequence ID" value="NZ_CP010086.2"/>
</dbReference>
<proteinExistence type="predicted"/>
<dbReference type="EMBL" id="CP010086">
    <property type="protein sequence ID" value="AJH00015.1"/>
    <property type="molecule type" value="Genomic_DNA"/>
</dbReference>
<organism evidence="2 3">
    <name type="scientific">Clostridium beijerinckii</name>
    <name type="common">Clostridium MP</name>
    <dbReference type="NCBI Taxonomy" id="1520"/>
    <lineage>
        <taxon>Bacteria</taxon>
        <taxon>Bacillati</taxon>
        <taxon>Bacillota</taxon>
        <taxon>Clostridia</taxon>
        <taxon>Eubacteriales</taxon>
        <taxon>Clostridiaceae</taxon>
        <taxon>Clostridium</taxon>
    </lineage>
</organism>